<dbReference type="PROSITE" id="PS50929">
    <property type="entry name" value="ABC_TM1F"/>
    <property type="match status" value="1"/>
</dbReference>
<feature type="transmembrane region" description="Helical" evidence="10">
    <location>
        <begin position="56"/>
        <end position="82"/>
    </location>
</feature>
<dbReference type="InterPro" id="IPR039421">
    <property type="entry name" value="Type_1_exporter"/>
</dbReference>
<dbReference type="EMBL" id="LFXA01000014">
    <property type="protein sequence ID" value="KNB50550.1"/>
    <property type="molecule type" value="Genomic_DNA"/>
</dbReference>
<dbReference type="RefSeq" id="WP_049717952.1">
    <property type="nucleotide sequence ID" value="NZ_LFXA01000014.1"/>
</dbReference>
<evidence type="ECO:0000256" key="5">
    <source>
        <dbReference type="ARBA" id="ARBA00022741"/>
    </source>
</evidence>
<reference evidence="14" key="1">
    <citation type="submission" date="2015-07" db="EMBL/GenBank/DDBJ databases">
        <title>Draft genome sequence of Streptomyces sp. CMAA 1322, a bacterium isolated from Caatinga biome, from dry forest semiarid of Brazil.</title>
        <authorList>
            <person name="Santos S.N."/>
            <person name="Gacesa R."/>
            <person name="Taketani R.G."/>
            <person name="Long P.F."/>
            <person name="Melo I.S."/>
        </authorList>
    </citation>
    <scope>NUCLEOTIDE SEQUENCE [LARGE SCALE GENOMIC DNA]</scope>
    <source>
        <strain evidence="14">CMAA 1322</strain>
    </source>
</reference>
<dbReference type="FunFam" id="3.40.50.300:FF:000299">
    <property type="entry name" value="ABC transporter ATP-binding protein/permease"/>
    <property type="match status" value="1"/>
</dbReference>
<evidence type="ECO:0000256" key="2">
    <source>
        <dbReference type="ARBA" id="ARBA00022448"/>
    </source>
</evidence>
<feature type="transmembrane region" description="Helical" evidence="10">
    <location>
        <begin position="20"/>
        <end position="44"/>
    </location>
</feature>
<evidence type="ECO:0000256" key="9">
    <source>
        <dbReference type="ARBA" id="ARBA00061644"/>
    </source>
</evidence>
<dbReference type="GO" id="GO:0034040">
    <property type="term" value="F:ATPase-coupled lipid transmembrane transporter activity"/>
    <property type="evidence" value="ECO:0007669"/>
    <property type="project" value="TreeGrafter"/>
</dbReference>
<sequence length="596" mass="62578">MIRRLLRLWPHRGILVRLGLLHVTLSVLQGLLLALLVPVLHALVAGPPDLAAARPWLITGAIGTLVYWALTVHATPVGFAASMRLTADARRRLMEHVTTLPLGWFGSANKARLTRTVVTATGDLGRLVAQLGPQAVSATVVPATLVVVIGLLDWRLGIVFLVTAPLAVLALRRSGRIAAETDTEMDRAATEVSGRAVELGQAQHVLRAAGQGASGGARLREALDEHRAGYRRALRRSLLPGLGYVGVVMAAFVVVLALGARFLLDGSLAAPDAVALLVLSVRYLESLGSLGGLVGGIRAIENALVRVETLLATPALPRPARPVRELAHSGIEFDGVTFAYGAPGEGTGGEGTGGAAQDARPALCDVSFQCPPGSTTALVGPSGSGKTTVTRLVARFHDVDAGSVRVGGTDVRDLDHDTLMRSLAIVFQDVHLFDGTIEENVRMARPGATDAEFAAAARAACLDEVIARLPDGPHSRVGEGGALLSGGERQRVSIARAFLKQARIVLLDEASSALDPENEGAVQRAVANLCADPDRTVVVIAHRPATLAAADRVIALDGGRVVESGPMDELLRGDGVFARLWRGYEEARGWRVATHG</sequence>
<dbReference type="PROSITE" id="PS00211">
    <property type="entry name" value="ABC_TRANSPORTER_1"/>
    <property type="match status" value="1"/>
</dbReference>
<evidence type="ECO:0000256" key="4">
    <source>
        <dbReference type="ARBA" id="ARBA00022692"/>
    </source>
</evidence>
<dbReference type="Pfam" id="PF00005">
    <property type="entry name" value="ABC_tran"/>
    <property type="match status" value="1"/>
</dbReference>
<comment type="subcellular location">
    <subcellularLocation>
        <location evidence="1">Cell membrane</location>
        <topology evidence="1">Multi-pass membrane protein</topology>
    </subcellularLocation>
</comment>
<dbReference type="PANTHER" id="PTHR24221:SF654">
    <property type="entry name" value="ATP-BINDING CASSETTE SUB-FAMILY B MEMBER 6"/>
    <property type="match status" value="1"/>
</dbReference>
<dbReference type="InterPro" id="IPR003593">
    <property type="entry name" value="AAA+_ATPase"/>
</dbReference>
<comment type="similarity">
    <text evidence="9">Belongs to the ABC transporter superfamily. Lipid exporter (TC 3.A.1.106) family.</text>
</comment>
<dbReference type="InterPro" id="IPR027417">
    <property type="entry name" value="P-loop_NTPase"/>
</dbReference>
<dbReference type="STRING" id="1678637.AC230_21640"/>
<evidence type="ECO:0000313" key="14">
    <source>
        <dbReference type="Proteomes" id="UP000037288"/>
    </source>
</evidence>
<dbReference type="GO" id="GO:0005524">
    <property type="term" value="F:ATP binding"/>
    <property type="evidence" value="ECO:0007669"/>
    <property type="project" value="UniProtKB-KW"/>
</dbReference>
<keyword evidence="5" id="KW-0547">Nucleotide-binding</keyword>
<evidence type="ECO:0000259" key="11">
    <source>
        <dbReference type="PROSITE" id="PS50893"/>
    </source>
</evidence>
<evidence type="ECO:0000256" key="7">
    <source>
        <dbReference type="ARBA" id="ARBA00022989"/>
    </source>
</evidence>
<dbReference type="AlphaFoldDB" id="A0A0K9XAV2"/>
<dbReference type="PROSITE" id="PS50893">
    <property type="entry name" value="ABC_TRANSPORTER_2"/>
    <property type="match status" value="1"/>
</dbReference>
<keyword evidence="6" id="KW-0067">ATP-binding</keyword>
<dbReference type="SMART" id="SM00382">
    <property type="entry name" value="AAA"/>
    <property type="match status" value="1"/>
</dbReference>
<feature type="domain" description="ABC transmembrane type-1" evidence="12">
    <location>
        <begin position="18"/>
        <end position="299"/>
    </location>
</feature>
<keyword evidence="14" id="KW-1185">Reference proteome</keyword>
<keyword evidence="8 10" id="KW-0472">Membrane</keyword>
<name>A0A0K9XAV2_9ACTN</name>
<gene>
    <name evidence="13" type="ORF">AC230_21640</name>
</gene>
<dbReference type="OrthoDB" id="9806127at2"/>
<keyword evidence="3" id="KW-1003">Cell membrane</keyword>
<dbReference type="Gene3D" id="1.20.1560.10">
    <property type="entry name" value="ABC transporter type 1, transmembrane domain"/>
    <property type="match status" value="1"/>
</dbReference>
<dbReference type="GO" id="GO:0016887">
    <property type="term" value="F:ATP hydrolysis activity"/>
    <property type="evidence" value="ECO:0007669"/>
    <property type="project" value="InterPro"/>
</dbReference>
<keyword evidence="7 10" id="KW-1133">Transmembrane helix</keyword>
<feature type="domain" description="ABC transporter" evidence="11">
    <location>
        <begin position="331"/>
        <end position="583"/>
    </location>
</feature>
<proteinExistence type="inferred from homology"/>
<feature type="transmembrane region" description="Helical" evidence="10">
    <location>
        <begin position="241"/>
        <end position="264"/>
    </location>
</feature>
<protein>
    <submittedName>
        <fullName evidence="13">ABC transporter</fullName>
    </submittedName>
</protein>
<keyword evidence="2" id="KW-0813">Transport</keyword>
<feature type="transmembrane region" description="Helical" evidence="10">
    <location>
        <begin position="158"/>
        <end position="175"/>
    </location>
</feature>
<dbReference type="GO" id="GO:0140359">
    <property type="term" value="F:ABC-type transporter activity"/>
    <property type="evidence" value="ECO:0007669"/>
    <property type="project" value="InterPro"/>
</dbReference>
<dbReference type="InterPro" id="IPR003439">
    <property type="entry name" value="ABC_transporter-like_ATP-bd"/>
</dbReference>
<dbReference type="Proteomes" id="UP000037288">
    <property type="component" value="Unassembled WGS sequence"/>
</dbReference>
<dbReference type="InterPro" id="IPR036640">
    <property type="entry name" value="ABC1_TM_sf"/>
</dbReference>
<dbReference type="PATRIC" id="fig|1678637.3.peg.4642"/>
<dbReference type="SUPFAM" id="SSF90123">
    <property type="entry name" value="ABC transporter transmembrane region"/>
    <property type="match status" value="1"/>
</dbReference>
<evidence type="ECO:0000313" key="13">
    <source>
        <dbReference type="EMBL" id="KNB50550.1"/>
    </source>
</evidence>
<comment type="caution">
    <text evidence="13">The sequence shown here is derived from an EMBL/GenBank/DDBJ whole genome shotgun (WGS) entry which is preliminary data.</text>
</comment>
<dbReference type="GO" id="GO:0005886">
    <property type="term" value="C:plasma membrane"/>
    <property type="evidence" value="ECO:0007669"/>
    <property type="project" value="UniProtKB-SubCell"/>
</dbReference>
<feature type="transmembrane region" description="Helical" evidence="10">
    <location>
        <begin position="135"/>
        <end position="152"/>
    </location>
</feature>
<evidence type="ECO:0000256" key="10">
    <source>
        <dbReference type="SAM" id="Phobius"/>
    </source>
</evidence>
<dbReference type="InterPro" id="IPR011527">
    <property type="entry name" value="ABC1_TM_dom"/>
</dbReference>
<organism evidence="13 14">
    <name type="scientific">Streptomyces caatingaensis</name>
    <dbReference type="NCBI Taxonomy" id="1678637"/>
    <lineage>
        <taxon>Bacteria</taxon>
        <taxon>Bacillati</taxon>
        <taxon>Actinomycetota</taxon>
        <taxon>Actinomycetes</taxon>
        <taxon>Kitasatosporales</taxon>
        <taxon>Streptomycetaceae</taxon>
        <taxon>Streptomyces</taxon>
    </lineage>
</organism>
<dbReference type="InterPro" id="IPR017871">
    <property type="entry name" value="ABC_transporter-like_CS"/>
</dbReference>
<accession>A0A0K9XAV2</accession>
<evidence type="ECO:0000256" key="1">
    <source>
        <dbReference type="ARBA" id="ARBA00004651"/>
    </source>
</evidence>
<dbReference type="Gene3D" id="3.40.50.300">
    <property type="entry name" value="P-loop containing nucleotide triphosphate hydrolases"/>
    <property type="match status" value="1"/>
</dbReference>
<evidence type="ECO:0000256" key="6">
    <source>
        <dbReference type="ARBA" id="ARBA00022840"/>
    </source>
</evidence>
<evidence type="ECO:0000256" key="8">
    <source>
        <dbReference type="ARBA" id="ARBA00023136"/>
    </source>
</evidence>
<evidence type="ECO:0000259" key="12">
    <source>
        <dbReference type="PROSITE" id="PS50929"/>
    </source>
</evidence>
<dbReference type="Pfam" id="PF00664">
    <property type="entry name" value="ABC_membrane"/>
    <property type="match status" value="1"/>
</dbReference>
<dbReference type="PANTHER" id="PTHR24221">
    <property type="entry name" value="ATP-BINDING CASSETTE SUB-FAMILY B"/>
    <property type="match status" value="1"/>
</dbReference>
<dbReference type="SUPFAM" id="SSF52540">
    <property type="entry name" value="P-loop containing nucleoside triphosphate hydrolases"/>
    <property type="match status" value="1"/>
</dbReference>
<evidence type="ECO:0000256" key="3">
    <source>
        <dbReference type="ARBA" id="ARBA00022475"/>
    </source>
</evidence>
<keyword evidence="4 10" id="KW-0812">Transmembrane</keyword>